<comment type="caution">
    <text evidence="5">The sequence shown here is derived from an EMBL/GenBank/DDBJ whole genome shotgun (WGS) entry which is preliminary data.</text>
</comment>
<comment type="similarity">
    <text evidence="1">Belongs to the bacterial solute-binding protein 1 family.</text>
</comment>
<evidence type="ECO:0000313" key="5">
    <source>
        <dbReference type="EMBL" id="KEQ25824.1"/>
    </source>
</evidence>
<dbReference type="Proteomes" id="UP000028123">
    <property type="component" value="Unassembled WGS sequence"/>
</dbReference>
<evidence type="ECO:0000256" key="3">
    <source>
        <dbReference type="ARBA" id="ARBA00022729"/>
    </source>
</evidence>
<accession>A0A081P551</accession>
<name>A0A081P551_9BACL</name>
<dbReference type="RefSeq" id="WP_036681060.1">
    <property type="nucleotide sequence ID" value="NZ_JNVM01000009.1"/>
</dbReference>
<dbReference type="EMBL" id="JNVM01000009">
    <property type="protein sequence ID" value="KEQ25824.1"/>
    <property type="molecule type" value="Genomic_DNA"/>
</dbReference>
<protein>
    <submittedName>
        <fullName evidence="5">ABC transporter substrate-binding protein</fullName>
    </submittedName>
</protein>
<dbReference type="PANTHER" id="PTHR30061">
    <property type="entry name" value="MALTOSE-BINDING PERIPLASMIC PROTEIN"/>
    <property type="match status" value="1"/>
</dbReference>
<dbReference type="GO" id="GO:1901982">
    <property type="term" value="F:maltose binding"/>
    <property type="evidence" value="ECO:0007669"/>
    <property type="project" value="TreeGrafter"/>
</dbReference>
<evidence type="ECO:0000256" key="4">
    <source>
        <dbReference type="SAM" id="SignalP"/>
    </source>
</evidence>
<dbReference type="AlphaFoldDB" id="A0A081P551"/>
<feature type="signal peptide" evidence="4">
    <location>
        <begin position="1"/>
        <end position="21"/>
    </location>
</feature>
<organism evidence="5 6">
    <name type="scientific">Paenibacillus tyrfis</name>
    <dbReference type="NCBI Taxonomy" id="1501230"/>
    <lineage>
        <taxon>Bacteria</taxon>
        <taxon>Bacillati</taxon>
        <taxon>Bacillota</taxon>
        <taxon>Bacilli</taxon>
        <taxon>Bacillales</taxon>
        <taxon>Paenibacillaceae</taxon>
        <taxon>Paenibacillus</taxon>
    </lineage>
</organism>
<feature type="chain" id="PRO_5039497594" evidence="4">
    <location>
        <begin position="22"/>
        <end position="428"/>
    </location>
</feature>
<reference evidence="5 6" key="1">
    <citation type="submission" date="2014-06" db="EMBL/GenBank/DDBJ databases">
        <title>Draft genome sequence of Paenibacillus sp. MSt1.</title>
        <authorList>
            <person name="Aw Y.K."/>
            <person name="Ong K.S."/>
            <person name="Gan H.M."/>
            <person name="Lee S.M."/>
        </authorList>
    </citation>
    <scope>NUCLEOTIDE SEQUENCE [LARGE SCALE GENOMIC DNA]</scope>
    <source>
        <strain evidence="5 6">MSt1</strain>
    </source>
</reference>
<dbReference type="OrthoDB" id="9782846at2"/>
<evidence type="ECO:0000313" key="6">
    <source>
        <dbReference type="Proteomes" id="UP000028123"/>
    </source>
</evidence>
<keyword evidence="2" id="KW-0813">Transport</keyword>
<gene>
    <name evidence="5" type="ORF">ET33_37265</name>
</gene>
<dbReference type="eggNOG" id="COG2182">
    <property type="taxonomic scope" value="Bacteria"/>
</dbReference>
<keyword evidence="6" id="KW-1185">Reference proteome</keyword>
<dbReference type="SUPFAM" id="SSF53850">
    <property type="entry name" value="Periplasmic binding protein-like II"/>
    <property type="match status" value="1"/>
</dbReference>
<dbReference type="Gene3D" id="3.40.190.10">
    <property type="entry name" value="Periplasmic binding protein-like II"/>
    <property type="match status" value="1"/>
</dbReference>
<keyword evidence="3 4" id="KW-0732">Signal</keyword>
<dbReference type="PANTHER" id="PTHR30061:SF50">
    <property type="entry name" value="MALTOSE_MALTODEXTRIN-BINDING PERIPLASMIC PROTEIN"/>
    <property type="match status" value="1"/>
</dbReference>
<dbReference type="InterPro" id="IPR006059">
    <property type="entry name" value="SBP"/>
</dbReference>
<proteinExistence type="inferred from homology"/>
<dbReference type="Pfam" id="PF13416">
    <property type="entry name" value="SBP_bac_8"/>
    <property type="match status" value="1"/>
</dbReference>
<sequence length="428" mass="46478">MTKRALSMMLPAVLLLGIVLSGCGSDGASNSNNTAAPGAAGDKVAGEITVWGHPYVGDDKKEQLKAFWNDTIAAFKQKYPDVKVNYEEIPWKNREQKILTALAAGSGPDVFYQLPDQIPQFAGNNALEPLDAYGKDIQTDDFSKGALAGATYQGKLYALPILQEVQTMIYNPDVIKAIGEDPAKLPTTWDEFDRWAEKAKAKGYYARNFEGGAGCCNATLYPLLWQSGGNVTDDGGSIILNNDKGVLAFEYVKKMYDNGWIPKDSISSDNQFPEFLSGKMLAVWGQGSTLTTLKAQKKPYVIGPPLKKEKQASFGTVGMFVVSKTSKNKAAAVEFTKFLTNTDTAKAFNKLTGYLPVRKSAGDIYNDDQDMKEFMKYADLTIPGISHPAARGFMPKIQAEIGAMLEGKKTPKQAADAAAEALKLDAKK</sequence>
<dbReference type="GO" id="GO:0015768">
    <property type="term" value="P:maltose transport"/>
    <property type="evidence" value="ECO:0007669"/>
    <property type="project" value="TreeGrafter"/>
</dbReference>
<dbReference type="GO" id="GO:0042956">
    <property type="term" value="P:maltodextrin transmembrane transport"/>
    <property type="evidence" value="ECO:0007669"/>
    <property type="project" value="TreeGrafter"/>
</dbReference>
<evidence type="ECO:0000256" key="2">
    <source>
        <dbReference type="ARBA" id="ARBA00022448"/>
    </source>
</evidence>
<evidence type="ECO:0000256" key="1">
    <source>
        <dbReference type="ARBA" id="ARBA00008520"/>
    </source>
</evidence>
<dbReference type="PROSITE" id="PS51257">
    <property type="entry name" value="PROKAR_LIPOPROTEIN"/>
    <property type="match status" value="1"/>
</dbReference>
<dbReference type="GO" id="GO:0055052">
    <property type="term" value="C:ATP-binding cassette (ABC) transporter complex, substrate-binding subunit-containing"/>
    <property type="evidence" value="ECO:0007669"/>
    <property type="project" value="TreeGrafter"/>
</dbReference>